<organism evidence="3 4">
    <name type="scientific">Spiroplasma gladiatoris</name>
    <dbReference type="NCBI Taxonomy" id="2143"/>
    <lineage>
        <taxon>Bacteria</taxon>
        <taxon>Bacillati</taxon>
        <taxon>Mycoplasmatota</taxon>
        <taxon>Mollicutes</taxon>
        <taxon>Entomoplasmatales</taxon>
        <taxon>Spiroplasmataceae</taxon>
        <taxon>Spiroplasma</taxon>
    </lineage>
</organism>
<dbReference type="EMBL" id="CP038013">
    <property type="protein sequence ID" value="QBQ07281.1"/>
    <property type="molecule type" value="Genomic_DNA"/>
</dbReference>
<dbReference type="Gene3D" id="2.60.120.260">
    <property type="entry name" value="Galactose-binding domain-like"/>
    <property type="match status" value="1"/>
</dbReference>
<dbReference type="GO" id="GO:0005829">
    <property type="term" value="C:cytosol"/>
    <property type="evidence" value="ECO:0007669"/>
    <property type="project" value="UniProtKB-SubCell"/>
</dbReference>
<feature type="signal peptide" evidence="1">
    <location>
        <begin position="1"/>
        <end position="18"/>
    </location>
</feature>
<dbReference type="Gene3D" id="3.20.20.80">
    <property type="entry name" value="Glycosidases"/>
    <property type="match status" value="1"/>
</dbReference>
<dbReference type="PANTHER" id="PTHR13246:SF1">
    <property type="entry name" value="CYTOSOLIC ENDO-BETA-N-ACETYLGLUCOSAMINIDASE"/>
    <property type="match status" value="1"/>
</dbReference>
<dbReference type="AlphaFoldDB" id="A0A4P7AGR4"/>
<evidence type="ECO:0000313" key="4">
    <source>
        <dbReference type="Proteomes" id="UP000294309"/>
    </source>
</evidence>
<dbReference type="PANTHER" id="PTHR13246">
    <property type="entry name" value="ENDO BETA N-ACETYLGLUCOSAMINIDASE"/>
    <property type="match status" value="1"/>
</dbReference>
<protein>
    <submittedName>
        <fullName evidence="3">Endo-beta-N-acetylglucosaminidase</fullName>
    </submittedName>
</protein>
<evidence type="ECO:0000256" key="1">
    <source>
        <dbReference type="SAM" id="SignalP"/>
    </source>
</evidence>
<name>A0A4P7AGR4_9MOLU</name>
<sequence length="897" mass="102478">MKKLLNSLLLVSVPVTFATQLIGCNYTNKQNEFLSGFKNFDWKNSKDGEGYEVDSYSSDFELDASNENIKDLGNIKPDNYNSFLDYGTFNTGFKWSKDIEKQVSTGIPLNKGFMPNGNMAYDFGIDTPAQAYRRLNSILTFDPSVDMDAKYNKSYQPIRKRDYPGVKYLESQDERIKFNLLSYNTKGASTFNNSIVGSKNPFEITQLNWQYNTNFVGWSGSWYEGPIIPPAADNIESAHKSGAKIFGNIFLDGFHGLTKEMLTDFLKKDENGTFLIVDKLIQIATYMGFDGWYLNNEANGNDPSGTVINNNDLFEIVSDFNKKTLLSKDEATKNLEIIYYKNNANLYYDQDTKKYHDQDMARMATSAYSDGNKTKITEMQVNFGVGAGTWDQFLKDYPNYTSSNVYTIIDAGYNSFIHGTFDYRFLAYANAKGDFDKDHYSSFSGFFDGGSGKFGEAVDNILGKDADYSNPRTSLFKNQVNALFNDIIYSGTNLFVSTKDKGFADYSKIRKNLKDFPSETIVIDPRIHWDKKDYKKNPDLLKYIYNYNTKSEDVLGSGNGYNTTSLGIGNLIREKTVFVDENIDNSYLTTNFSTGSGIKFVEDQKTIFNNYPWLNRRLTDVLPTYKWRIFDVNDSDTPLKINEFSGGYDYDDVYNKGNSIVIGNGFDQEGRIIPATNWDLSKTYGWDIMGTNIKKGDKKLSFVYKDGLSENLSSDVKFRLTFGDKNQKLNNVVEKEPSSVKELADGWKEITLDLSNANLAINEGNVLSMVGLNIKPKYKEFKFNVGELKIVSNNYVDNFDVTKFSITNPKAEYVIYRKYDDQIKNSIRFNWEVSDIDSVDYFEIYLYKNNKWYRAGETTQDMYYLKNLDDGNIQIGVRPVFKSNGKKGEIYKFNVNL</sequence>
<dbReference type="Pfam" id="PF03644">
    <property type="entry name" value="Glyco_hydro_85"/>
    <property type="match status" value="1"/>
</dbReference>
<dbReference type="InterPro" id="IPR005201">
    <property type="entry name" value="TIM_ENGase"/>
</dbReference>
<keyword evidence="1" id="KW-0732">Signal</keyword>
<feature type="domain" description="Cytosolic endo-beta-N-acetylglucosaminidase TIM barrel" evidence="2">
    <location>
        <begin position="205"/>
        <end position="341"/>
    </location>
</feature>
<dbReference type="RefSeq" id="WP_134297083.1">
    <property type="nucleotide sequence ID" value="NZ_CP038013.1"/>
</dbReference>
<dbReference type="OrthoDB" id="1089471at2"/>
<gene>
    <name evidence="3" type="ORF">SGLAD_v1c00800</name>
</gene>
<accession>A0A4P7AGR4</accession>
<reference evidence="3 4" key="1">
    <citation type="submission" date="2019-03" db="EMBL/GenBank/DDBJ databases">
        <title>Complete genome sequence of Spiroplasma gladiatoris TG-1 (DSM 22552).</title>
        <authorList>
            <person name="Lin Y.-C."/>
            <person name="Chou L."/>
            <person name="Kuo C.-H."/>
        </authorList>
    </citation>
    <scope>NUCLEOTIDE SEQUENCE [LARGE SCALE GENOMIC DNA]</scope>
    <source>
        <strain evidence="3 4">TG-1</strain>
    </source>
</reference>
<dbReference type="GO" id="GO:0033925">
    <property type="term" value="F:mannosyl-glycoprotein endo-beta-N-acetylglucosaminidase activity"/>
    <property type="evidence" value="ECO:0007669"/>
    <property type="project" value="InterPro"/>
</dbReference>
<proteinExistence type="predicted"/>
<evidence type="ECO:0000259" key="2">
    <source>
        <dbReference type="Pfam" id="PF03644"/>
    </source>
</evidence>
<feature type="chain" id="PRO_5021025131" evidence="1">
    <location>
        <begin position="19"/>
        <end position="897"/>
    </location>
</feature>
<evidence type="ECO:0000313" key="3">
    <source>
        <dbReference type="EMBL" id="QBQ07281.1"/>
    </source>
</evidence>
<keyword evidence="4" id="KW-1185">Reference proteome</keyword>
<dbReference type="Proteomes" id="UP000294309">
    <property type="component" value="Chromosome"/>
</dbReference>
<dbReference type="InterPro" id="IPR032979">
    <property type="entry name" value="ENGase"/>
</dbReference>
<dbReference type="KEGG" id="sgq:SGLAD_v1c00800"/>